<comment type="subunit">
    <text evidence="4">Binds to mitochondrial small subunit 15S rRNA.</text>
</comment>
<proteinExistence type="inferred from homology"/>
<dbReference type="Gene3D" id="1.25.40.10">
    <property type="entry name" value="Tetratricopeptide repeat domain"/>
    <property type="match status" value="2"/>
</dbReference>
<reference evidence="6 7" key="1">
    <citation type="submission" date="2024-01" db="EMBL/GenBank/DDBJ databases">
        <title>A draft genome for the cacao thread blight pathogen Marasmiellus scandens.</title>
        <authorList>
            <person name="Baruah I.K."/>
            <person name="Leung J."/>
            <person name="Bukari Y."/>
            <person name="Amoako-Attah I."/>
            <person name="Meinhardt L.W."/>
            <person name="Bailey B.A."/>
            <person name="Cohen S.P."/>
        </authorList>
    </citation>
    <scope>NUCLEOTIDE SEQUENCE [LARGE SCALE GENOMIC DNA]</scope>
    <source>
        <strain evidence="6 7">GH-19</strain>
    </source>
</reference>
<comment type="similarity">
    <text evidence="1">Belongs to the CCM1 family.</text>
</comment>
<evidence type="ECO:0000256" key="1">
    <source>
        <dbReference type="ARBA" id="ARBA00006192"/>
    </source>
</evidence>
<evidence type="ECO:0000256" key="4">
    <source>
        <dbReference type="ARBA" id="ARBA00044511"/>
    </source>
</evidence>
<dbReference type="PANTHER" id="PTHR47447:SF24">
    <property type="entry name" value="PENTATRICOPEPTIDE REPEAT-CONTAINING PROTEIN"/>
    <property type="match status" value="1"/>
</dbReference>
<dbReference type="InterPro" id="IPR002885">
    <property type="entry name" value="PPR_rpt"/>
</dbReference>
<gene>
    <name evidence="6" type="ORF">VKT23_005356</name>
</gene>
<name>A0ABR1JSK0_9AGAR</name>
<evidence type="ECO:0000256" key="2">
    <source>
        <dbReference type="ARBA" id="ARBA00022737"/>
    </source>
</evidence>
<dbReference type="EMBL" id="JBANRG010000006">
    <property type="protein sequence ID" value="KAK7465378.1"/>
    <property type="molecule type" value="Genomic_DNA"/>
</dbReference>
<protein>
    <recommendedName>
        <fullName evidence="8">Pentatricopeptide repeat-containing protein</fullName>
    </recommendedName>
</protein>
<dbReference type="InterPro" id="IPR011990">
    <property type="entry name" value="TPR-like_helical_dom_sf"/>
</dbReference>
<comment type="function">
    <text evidence="3">Regulates mitochondrial small subunit maturation by controlling 15S rRNA 5'-end processing. Localizes to the 5' precursor of the 15S rRNA in a position that is subsequently occupied by mS47 in the mature yeast mtSSU. Uses structure and sequence-specific RNA recognition, binding to a single-stranded region of the precursor and specifically recognizing bases -6 to -1. The exchange of Ccm1 for mS47 is coupled to the irreversible removal of precursor rRNA that is accompanied by conformational changes of the mitoribosomal proteins uS5m and mS26. These conformational changes signal completion of 5'-end rRNA processing through protection of the mature 5'-end of the 15S rRNA and stabilization of mS47. The removal of the 5' precursor together with the dissociation of Ccm1 may be catalyzed by the 5'-3' exoribonuclease Pet127. Involved in the specific removal of group I introns in mitochondrial encoded transcripts.</text>
</comment>
<sequence>MSLRAGLSTLGRTFSRPSRHARLDTRLLVPPSRSIVLVTDNENPTSKVQSYRDTLKASLGQLDVIHQYYPALAWEASQASPKIRDTSHPPAIDGIALEDIISRQDFEVMLEALAASGRPEDLQRMEDILSDMKRVFELAPDVQTHSAIIRGLIQRRNVQTVQRWFQFMPGKPGGVTPAIEHYHIVLEASPDFASFRAMKTLVQSMWQSGCIPTVETYMILLRGQWKLSATAKKPPPNTIIPLLQEMRDGGIPYDASFQDFLYSLYMDEGLTRYAEDIKKIYYSVYETSLTPEKLLENQWIPRFSKGDQRLKVRLQSYGEFVQQGGSPSSSVFDALLRYSREISELEDIANALDMDPTVQHWSTLVSNNAVAGEMKQALVVYREAIAAGMKSEATLVKPILKEIFGSTEPPPGYTKRGMDIYRDFCSHTLKESSDLLPSNLEIHQMMLSALSRLPDEFIGTSQSVIKELQARDVPVHDLIASIIVARMNQADDYTGALKAYKTYRTGLNGRGYESVLEAFVGMCLQQTQVPPLQMYFSVVKDMKTAGFPVRASVYTILLRVLGQIGTLARRKAEYFALVSQCVSATRRTHDLITLDSSIIPDALLWNQLMDTYLRLSCFGDILRVWDQMYISRQFDNVSVSVVFDVCRLTRAPHLITTTYKRLERENFRFSLNNWHSYIEALCTVGRINDAVKTLCWEMGAKGVQPRLDTANLILHQDVLNRKPHVREQVFERIEKFQPKLYAQLEKVSIRWDDDTTAKPNS</sequence>
<evidence type="ECO:0000313" key="7">
    <source>
        <dbReference type="Proteomes" id="UP001498398"/>
    </source>
</evidence>
<dbReference type="Proteomes" id="UP001498398">
    <property type="component" value="Unassembled WGS sequence"/>
</dbReference>
<accession>A0ABR1JSK0</accession>
<organism evidence="6 7">
    <name type="scientific">Marasmiellus scandens</name>
    <dbReference type="NCBI Taxonomy" id="2682957"/>
    <lineage>
        <taxon>Eukaryota</taxon>
        <taxon>Fungi</taxon>
        <taxon>Dikarya</taxon>
        <taxon>Basidiomycota</taxon>
        <taxon>Agaricomycotina</taxon>
        <taxon>Agaricomycetes</taxon>
        <taxon>Agaricomycetidae</taxon>
        <taxon>Agaricales</taxon>
        <taxon>Marasmiineae</taxon>
        <taxon>Omphalotaceae</taxon>
        <taxon>Marasmiellus</taxon>
    </lineage>
</organism>
<comment type="caution">
    <text evidence="6">The sequence shown here is derived from an EMBL/GenBank/DDBJ whole genome shotgun (WGS) entry which is preliminary data.</text>
</comment>
<evidence type="ECO:0000256" key="5">
    <source>
        <dbReference type="PROSITE-ProRule" id="PRU00708"/>
    </source>
</evidence>
<dbReference type="PROSITE" id="PS51375">
    <property type="entry name" value="PPR"/>
    <property type="match status" value="1"/>
</dbReference>
<evidence type="ECO:0008006" key="8">
    <source>
        <dbReference type="Google" id="ProtNLM"/>
    </source>
</evidence>
<keyword evidence="7" id="KW-1185">Reference proteome</keyword>
<keyword evidence="2" id="KW-0677">Repeat</keyword>
<feature type="repeat" description="PPR" evidence="5">
    <location>
        <begin position="670"/>
        <end position="705"/>
    </location>
</feature>
<dbReference type="PANTHER" id="PTHR47447">
    <property type="entry name" value="OS03G0856100 PROTEIN"/>
    <property type="match status" value="1"/>
</dbReference>
<evidence type="ECO:0000256" key="3">
    <source>
        <dbReference type="ARBA" id="ARBA00044493"/>
    </source>
</evidence>
<evidence type="ECO:0000313" key="6">
    <source>
        <dbReference type="EMBL" id="KAK7465378.1"/>
    </source>
</evidence>